<sequence>MSQVVIITGGAGGIGSTICRGLAHDGHKVAIADFDIAGSEHLAKEVGDGALPVHVDVGNAESVGKMVEETISKFGQIDVLLNGAGIMPRTYVMTMPEEEWDRVLRVNLKGVFLCSQAVARHMVERRQGRIISIASGLGLAGAPRAAHYAASKAGVISFTKSLAVELAPHNVLVNAIGPGVTDTPMSRAGFSEEERKRRQSLAPILGGYTRVEDILGLIRYLMSEATRSVTGPIFFLTGPG</sequence>
<dbReference type="InterPro" id="IPR020904">
    <property type="entry name" value="Sc_DH/Rdtase_CS"/>
</dbReference>
<dbReference type="EMBL" id="JACPSX010000094">
    <property type="protein sequence ID" value="MBI3014487.1"/>
    <property type="molecule type" value="Genomic_DNA"/>
</dbReference>
<evidence type="ECO:0000313" key="5">
    <source>
        <dbReference type="Proteomes" id="UP000741360"/>
    </source>
</evidence>
<dbReference type="Proteomes" id="UP000741360">
    <property type="component" value="Unassembled WGS sequence"/>
</dbReference>
<dbReference type="PRINTS" id="PR00080">
    <property type="entry name" value="SDRFAMILY"/>
</dbReference>
<dbReference type="InterPro" id="IPR036291">
    <property type="entry name" value="NAD(P)-bd_dom_sf"/>
</dbReference>
<name>A0A932GNV2_UNCTE</name>
<feature type="domain" description="Ketoreductase" evidence="3">
    <location>
        <begin position="3"/>
        <end position="183"/>
    </location>
</feature>
<dbReference type="SUPFAM" id="SSF51735">
    <property type="entry name" value="NAD(P)-binding Rossmann-fold domains"/>
    <property type="match status" value="1"/>
</dbReference>
<evidence type="ECO:0000313" key="4">
    <source>
        <dbReference type="EMBL" id="MBI3014487.1"/>
    </source>
</evidence>
<gene>
    <name evidence="4" type="ORF">HYY65_05370</name>
</gene>
<proteinExistence type="inferred from homology"/>
<organism evidence="4 5">
    <name type="scientific">Tectimicrobiota bacterium</name>
    <dbReference type="NCBI Taxonomy" id="2528274"/>
    <lineage>
        <taxon>Bacteria</taxon>
        <taxon>Pseudomonadati</taxon>
        <taxon>Nitrospinota/Tectimicrobiota group</taxon>
        <taxon>Candidatus Tectimicrobiota</taxon>
    </lineage>
</organism>
<dbReference type="AlphaFoldDB" id="A0A932GNV2"/>
<dbReference type="GO" id="GO:0016616">
    <property type="term" value="F:oxidoreductase activity, acting on the CH-OH group of donors, NAD or NADP as acceptor"/>
    <property type="evidence" value="ECO:0007669"/>
    <property type="project" value="UniProtKB-ARBA"/>
</dbReference>
<dbReference type="Pfam" id="PF00106">
    <property type="entry name" value="adh_short"/>
    <property type="match status" value="1"/>
</dbReference>
<dbReference type="SMART" id="SM00822">
    <property type="entry name" value="PKS_KR"/>
    <property type="match status" value="1"/>
</dbReference>
<comment type="caution">
    <text evidence="4">The sequence shown here is derived from an EMBL/GenBank/DDBJ whole genome shotgun (WGS) entry which is preliminary data.</text>
</comment>
<dbReference type="PRINTS" id="PR00081">
    <property type="entry name" value="GDHRDH"/>
</dbReference>
<dbReference type="InterPro" id="IPR002347">
    <property type="entry name" value="SDR_fam"/>
</dbReference>
<protein>
    <submittedName>
        <fullName evidence="4">SDR family NAD(P)-dependent oxidoreductase</fullName>
    </submittedName>
</protein>
<reference evidence="4" key="1">
    <citation type="submission" date="2020-07" db="EMBL/GenBank/DDBJ databases">
        <title>Huge and variable diversity of episymbiotic CPR bacteria and DPANN archaea in groundwater ecosystems.</title>
        <authorList>
            <person name="He C.Y."/>
            <person name="Keren R."/>
            <person name="Whittaker M."/>
            <person name="Farag I.F."/>
            <person name="Doudna J."/>
            <person name="Cate J.H.D."/>
            <person name="Banfield J.F."/>
        </authorList>
    </citation>
    <scope>NUCLEOTIDE SEQUENCE</scope>
    <source>
        <strain evidence="4">NC_groundwater_717_Ag_S-0.2um_59_8</strain>
    </source>
</reference>
<evidence type="ECO:0000259" key="3">
    <source>
        <dbReference type="SMART" id="SM00822"/>
    </source>
</evidence>
<accession>A0A932GNV2</accession>
<dbReference type="FunFam" id="3.40.50.720:FF:000084">
    <property type="entry name" value="Short-chain dehydrogenase reductase"/>
    <property type="match status" value="1"/>
</dbReference>
<dbReference type="PANTHER" id="PTHR42760">
    <property type="entry name" value="SHORT-CHAIN DEHYDROGENASES/REDUCTASES FAMILY MEMBER"/>
    <property type="match status" value="1"/>
</dbReference>
<evidence type="ECO:0000256" key="1">
    <source>
        <dbReference type="ARBA" id="ARBA00006484"/>
    </source>
</evidence>
<dbReference type="Gene3D" id="3.40.50.720">
    <property type="entry name" value="NAD(P)-binding Rossmann-like Domain"/>
    <property type="match status" value="1"/>
</dbReference>
<comment type="similarity">
    <text evidence="1 2">Belongs to the short-chain dehydrogenases/reductases (SDR) family.</text>
</comment>
<dbReference type="PROSITE" id="PS00061">
    <property type="entry name" value="ADH_SHORT"/>
    <property type="match status" value="1"/>
</dbReference>
<evidence type="ECO:0000256" key="2">
    <source>
        <dbReference type="RuleBase" id="RU000363"/>
    </source>
</evidence>
<dbReference type="InterPro" id="IPR057326">
    <property type="entry name" value="KR_dom"/>
</dbReference>